<dbReference type="Proteomes" id="UP000326961">
    <property type="component" value="Chromosome"/>
</dbReference>
<dbReference type="Pfam" id="PF12850">
    <property type="entry name" value="Metallophos_2"/>
    <property type="match status" value="1"/>
</dbReference>
<comment type="cofactor">
    <cofactor evidence="2">
        <name>a divalent metal cation</name>
        <dbReference type="ChEBI" id="CHEBI:60240"/>
    </cofactor>
</comment>
<dbReference type="SUPFAM" id="SSF56300">
    <property type="entry name" value="Metallo-dependent phosphatases"/>
    <property type="match status" value="1"/>
</dbReference>
<dbReference type="EMBL" id="CP032452">
    <property type="protein sequence ID" value="QEZ69632.1"/>
    <property type="molecule type" value="Genomic_DNA"/>
</dbReference>
<comment type="similarity">
    <text evidence="1 2">Belongs to the metallophosphoesterase superfamily. YfcE family.</text>
</comment>
<dbReference type="InterPro" id="IPR029052">
    <property type="entry name" value="Metallo-depent_PP-like"/>
</dbReference>
<dbReference type="NCBIfam" id="TIGR00040">
    <property type="entry name" value="yfcE"/>
    <property type="match status" value="1"/>
</dbReference>
<feature type="domain" description="Calcineurin-like phosphoesterase" evidence="3">
    <location>
        <begin position="9"/>
        <end position="145"/>
    </location>
</feature>
<gene>
    <name evidence="4" type="ORF">D4A35_11650</name>
    <name evidence="5" type="ORF">D4A35_12345</name>
</gene>
<proteinExistence type="inferred from homology"/>
<dbReference type="InterPro" id="IPR024654">
    <property type="entry name" value="Calcineurin-like_PHP_lpxH"/>
</dbReference>
<evidence type="ECO:0000256" key="2">
    <source>
        <dbReference type="RuleBase" id="RU362039"/>
    </source>
</evidence>
<keyword evidence="2" id="KW-0479">Metal-binding</keyword>
<dbReference type="PANTHER" id="PTHR11124">
    <property type="entry name" value="VACUOLAR SORTING PROTEIN VPS29"/>
    <property type="match status" value="1"/>
</dbReference>
<reference evidence="5 6" key="1">
    <citation type="submission" date="2018-09" db="EMBL/GenBank/DDBJ databases">
        <title>A clostridial neurotoxin that targets Anopheles mosquitoes.</title>
        <authorList>
            <person name="Contreras E."/>
            <person name="Masuyer G."/>
            <person name="Qureshi N."/>
            <person name="Chawla S."/>
            <person name="Lim H.L."/>
            <person name="Chen J."/>
            <person name="Stenmark P."/>
            <person name="Gill S."/>
        </authorList>
    </citation>
    <scope>NUCLEOTIDE SEQUENCE [LARGE SCALE GENOMIC DNA]</scope>
    <source>
        <strain evidence="5 6">Cbm</strain>
    </source>
</reference>
<dbReference type="Gene3D" id="3.60.21.10">
    <property type="match status" value="1"/>
</dbReference>
<dbReference type="GO" id="GO:0016787">
    <property type="term" value="F:hydrolase activity"/>
    <property type="evidence" value="ECO:0007669"/>
    <property type="project" value="UniProtKB-UniRule"/>
</dbReference>
<dbReference type="AlphaFoldDB" id="A0A5P3XH50"/>
<evidence type="ECO:0000313" key="6">
    <source>
        <dbReference type="Proteomes" id="UP000326961"/>
    </source>
</evidence>
<protein>
    <recommendedName>
        <fullName evidence="2">Phosphoesterase</fullName>
        <ecNumber evidence="2">3.1.4.-</ecNumber>
    </recommendedName>
</protein>
<dbReference type="InterPro" id="IPR000979">
    <property type="entry name" value="Phosphodiesterase_MJ0936/Vps29"/>
</dbReference>
<dbReference type="EMBL" id="CP032452">
    <property type="protein sequence ID" value="QEZ69506.1"/>
    <property type="molecule type" value="Genomic_DNA"/>
</dbReference>
<dbReference type="EC" id="3.1.4.-" evidence="2"/>
<dbReference type="GO" id="GO:0046872">
    <property type="term" value="F:metal ion binding"/>
    <property type="evidence" value="ECO:0007669"/>
    <property type="project" value="UniProtKB-KW"/>
</dbReference>
<accession>A0A5P3XH50</accession>
<evidence type="ECO:0000259" key="3">
    <source>
        <dbReference type="Pfam" id="PF12850"/>
    </source>
</evidence>
<name>A0A5P3XH50_PARBF</name>
<evidence type="ECO:0000313" key="5">
    <source>
        <dbReference type="EMBL" id="QEZ69632.1"/>
    </source>
</evidence>
<organism evidence="5 6">
    <name type="scientific">Paraclostridium bifermentans</name>
    <name type="common">Clostridium bifermentans</name>
    <dbReference type="NCBI Taxonomy" id="1490"/>
    <lineage>
        <taxon>Bacteria</taxon>
        <taxon>Bacillati</taxon>
        <taxon>Bacillota</taxon>
        <taxon>Clostridia</taxon>
        <taxon>Peptostreptococcales</taxon>
        <taxon>Peptostreptococcaceae</taxon>
        <taxon>Paraclostridium</taxon>
    </lineage>
</organism>
<evidence type="ECO:0000256" key="1">
    <source>
        <dbReference type="ARBA" id="ARBA00008950"/>
    </source>
</evidence>
<evidence type="ECO:0000313" key="4">
    <source>
        <dbReference type="EMBL" id="QEZ69506.1"/>
    </source>
</evidence>
<dbReference type="RefSeq" id="WP_021428361.1">
    <property type="nucleotide sequence ID" value="NZ_CP032452.1"/>
</dbReference>
<sequence>MQKEGVSVKIGLISDTHSMIRKEVLNHFEGCDLIIHAGDIGSIEVIEELRKISDVKFIKGNCDKKAEFESIREDILIQFDSTKIYVVHDIKTIEKDLNKIGVDIVIYGHSHKSENYIKDKILYINPGSAGPKRFKLPTTIATLNIIKGKDAEINLIEL</sequence>